<name>A0AA39SR65_ACESA</name>
<sequence length="165" mass="17600">MGGLLHWNGSAGMVAVGGAATVESCCGEGDGAAAAAQDSRAWFGLQHFLMPKTRSGHSYNFMDQGSTNPNPPNPPNPNTNTNQTSTSFQQQIDQLSQTLGAIMHRLDVIDERSTAAVTGDEYLGEINELLEGEMGLAIAKEKKRKCSWAGLDAEHTVLSKCHHGM</sequence>
<feature type="compositionally biased region" description="Polar residues" evidence="1">
    <location>
        <begin position="56"/>
        <end position="66"/>
    </location>
</feature>
<evidence type="ECO:0000313" key="2">
    <source>
        <dbReference type="EMBL" id="KAK0593504.1"/>
    </source>
</evidence>
<gene>
    <name evidence="2" type="ORF">LWI29_037782</name>
</gene>
<dbReference type="AlphaFoldDB" id="A0AA39SR65"/>
<evidence type="ECO:0000313" key="3">
    <source>
        <dbReference type="Proteomes" id="UP001168877"/>
    </source>
</evidence>
<reference evidence="2" key="2">
    <citation type="submission" date="2023-06" db="EMBL/GenBank/DDBJ databases">
        <authorList>
            <person name="Swenson N.G."/>
            <person name="Wegrzyn J.L."/>
            <person name="Mcevoy S.L."/>
        </authorList>
    </citation>
    <scope>NUCLEOTIDE SEQUENCE</scope>
    <source>
        <strain evidence="2">NS2018</strain>
        <tissue evidence="2">Leaf</tissue>
    </source>
</reference>
<feature type="region of interest" description="Disordered" evidence="1">
    <location>
        <begin position="56"/>
        <end position="85"/>
    </location>
</feature>
<dbReference type="EMBL" id="JAUESC010000380">
    <property type="protein sequence ID" value="KAK0593504.1"/>
    <property type="molecule type" value="Genomic_DNA"/>
</dbReference>
<evidence type="ECO:0000256" key="1">
    <source>
        <dbReference type="SAM" id="MobiDB-lite"/>
    </source>
</evidence>
<accession>A0AA39SR65</accession>
<dbReference type="Proteomes" id="UP001168877">
    <property type="component" value="Unassembled WGS sequence"/>
</dbReference>
<proteinExistence type="predicted"/>
<comment type="caution">
    <text evidence="2">The sequence shown here is derived from an EMBL/GenBank/DDBJ whole genome shotgun (WGS) entry which is preliminary data.</text>
</comment>
<keyword evidence="3" id="KW-1185">Reference proteome</keyword>
<organism evidence="2 3">
    <name type="scientific">Acer saccharum</name>
    <name type="common">Sugar maple</name>
    <dbReference type="NCBI Taxonomy" id="4024"/>
    <lineage>
        <taxon>Eukaryota</taxon>
        <taxon>Viridiplantae</taxon>
        <taxon>Streptophyta</taxon>
        <taxon>Embryophyta</taxon>
        <taxon>Tracheophyta</taxon>
        <taxon>Spermatophyta</taxon>
        <taxon>Magnoliopsida</taxon>
        <taxon>eudicotyledons</taxon>
        <taxon>Gunneridae</taxon>
        <taxon>Pentapetalae</taxon>
        <taxon>rosids</taxon>
        <taxon>malvids</taxon>
        <taxon>Sapindales</taxon>
        <taxon>Sapindaceae</taxon>
        <taxon>Hippocastanoideae</taxon>
        <taxon>Acereae</taxon>
        <taxon>Acer</taxon>
    </lineage>
</organism>
<protein>
    <submittedName>
        <fullName evidence="2">Uncharacterized protein</fullName>
    </submittedName>
</protein>
<reference evidence="2" key="1">
    <citation type="journal article" date="2022" name="Plant J.">
        <title>Strategies of tolerance reflected in two North American maple genomes.</title>
        <authorList>
            <person name="McEvoy S.L."/>
            <person name="Sezen U.U."/>
            <person name="Trouern-Trend A."/>
            <person name="McMahon S.M."/>
            <person name="Schaberg P.G."/>
            <person name="Yang J."/>
            <person name="Wegrzyn J.L."/>
            <person name="Swenson N.G."/>
        </authorList>
    </citation>
    <scope>NUCLEOTIDE SEQUENCE</scope>
    <source>
        <strain evidence="2">NS2018</strain>
    </source>
</reference>